<keyword evidence="3" id="KW-1185">Reference proteome</keyword>
<dbReference type="EMBL" id="JACSCY010000004">
    <property type="protein sequence ID" value="MBC6610571.1"/>
    <property type="molecule type" value="Genomic_DNA"/>
</dbReference>
<dbReference type="Pfam" id="PF01590">
    <property type="entry name" value="GAF"/>
    <property type="match status" value="1"/>
</dbReference>
<name>A0ABR7MHP6_9BACT</name>
<dbReference type="Gene3D" id="3.30.450.40">
    <property type="match status" value="1"/>
</dbReference>
<evidence type="ECO:0000313" key="2">
    <source>
        <dbReference type="EMBL" id="MBC6610571.1"/>
    </source>
</evidence>
<dbReference type="Proteomes" id="UP000622017">
    <property type="component" value="Unassembled WGS sequence"/>
</dbReference>
<protein>
    <submittedName>
        <fullName evidence="2">GAF domain-containing protein</fullName>
    </submittedName>
</protein>
<comment type="caution">
    <text evidence="2">The sequence shown here is derived from an EMBL/GenBank/DDBJ whole genome shotgun (WGS) entry which is preliminary data.</text>
</comment>
<reference evidence="2 3" key="1">
    <citation type="submission" date="2020-08" db="EMBL/GenBank/DDBJ databases">
        <title>Hymenobacter sp.</title>
        <authorList>
            <person name="Kim M.K."/>
        </authorList>
    </citation>
    <scope>NUCLEOTIDE SEQUENCE [LARGE SCALE GENOMIC DNA]</scope>
    <source>
        <strain evidence="2 3">BT507</strain>
    </source>
</reference>
<proteinExistence type="predicted"/>
<sequence>MPVTPTPQSEQARLLALQPYLSLKATPDAVFDEVAHLVARQFEVPIVFIALIDAEQMWIKANSGMPRPNRVARQESVCAQSVMQNDMTIYADLPRDAPQLAQLKLVRDYQMRFYVSQPLQTDAGYNIGTLCLIGRYERHFSTQEQQHLRLFSQAVMQLLRLRLLLPDAPGQPSLKWADLREQLAQVAMQLDPVWQPAEMQYQPLYVPWEKNLVGLHHNLLPESLHRHVQRLIASSN</sequence>
<evidence type="ECO:0000313" key="3">
    <source>
        <dbReference type="Proteomes" id="UP000622017"/>
    </source>
</evidence>
<gene>
    <name evidence="2" type="ORF">H8B15_06535</name>
</gene>
<organism evidence="2 3">
    <name type="scientific">Hymenobacter citatus</name>
    <dbReference type="NCBI Taxonomy" id="2763506"/>
    <lineage>
        <taxon>Bacteria</taxon>
        <taxon>Pseudomonadati</taxon>
        <taxon>Bacteroidota</taxon>
        <taxon>Cytophagia</taxon>
        <taxon>Cytophagales</taxon>
        <taxon>Hymenobacteraceae</taxon>
        <taxon>Hymenobacter</taxon>
    </lineage>
</organism>
<dbReference type="SUPFAM" id="SSF55781">
    <property type="entry name" value="GAF domain-like"/>
    <property type="match status" value="1"/>
</dbReference>
<dbReference type="InterPro" id="IPR029016">
    <property type="entry name" value="GAF-like_dom_sf"/>
</dbReference>
<evidence type="ECO:0000259" key="1">
    <source>
        <dbReference type="Pfam" id="PF01590"/>
    </source>
</evidence>
<accession>A0ABR7MHP6</accession>
<dbReference type="InterPro" id="IPR003018">
    <property type="entry name" value="GAF"/>
</dbReference>
<feature type="domain" description="GAF" evidence="1">
    <location>
        <begin position="27"/>
        <end position="157"/>
    </location>
</feature>
<dbReference type="RefSeq" id="WP_187318876.1">
    <property type="nucleotide sequence ID" value="NZ_JACSCY010000004.1"/>
</dbReference>
<dbReference type="PANTHER" id="PTHR43102">
    <property type="entry name" value="SLR1143 PROTEIN"/>
    <property type="match status" value="1"/>
</dbReference>
<dbReference type="PANTHER" id="PTHR43102:SF2">
    <property type="entry name" value="GAF DOMAIN-CONTAINING PROTEIN"/>
    <property type="match status" value="1"/>
</dbReference>